<evidence type="ECO:0000313" key="9">
    <source>
        <dbReference type="Proteomes" id="UP000002279"/>
    </source>
</evidence>
<proteinExistence type="predicted"/>
<dbReference type="GO" id="GO:0048240">
    <property type="term" value="P:sperm capacitation"/>
    <property type="evidence" value="ECO:0000318"/>
    <property type="project" value="GO_Central"/>
</dbReference>
<dbReference type="Ensembl" id="ENSOANT00000054029.1">
    <property type="protein sequence ID" value="ENSOANP00000037920.1"/>
    <property type="gene ID" value="ENSOANG00000003952.3"/>
</dbReference>
<dbReference type="InterPro" id="IPR028747">
    <property type="entry name" value="CatSper2"/>
</dbReference>
<dbReference type="SUPFAM" id="SSF81324">
    <property type="entry name" value="Voltage-gated potassium channels"/>
    <property type="match status" value="1"/>
</dbReference>
<dbReference type="PANTHER" id="PTHR46923:SF1">
    <property type="entry name" value="CATION CHANNEL SPERM-ASSOCIATED PROTEIN 2"/>
    <property type="match status" value="1"/>
</dbReference>
<feature type="transmembrane region" description="Helical" evidence="6">
    <location>
        <begin position="174"/>
        <end position="194"/>
    </location>
</feature>
<dbReference type="InParanoid" id="A0A6I8NAW1"/>
<sequence length="533" mass="62311">SARERGERRGSRRADAVRSCLIDTFSLIEHLQGLSQAVPRHNLHEFFDPQLQRRLLQGDHHQLVRFTIKPVHSTFITNAKRQQCRLKLRCSKWPPLSLWETVSLFQNFIIFFIILNTIVLMAETELTDMDDPNLETVMLTLEVLAWYSLLIFLLEFAFMWMSNFYAFWMNAWNIFDFVVTMLSLVPEIGLLMGLKGDMMWLQALRISRVLRSLKLFARFRQVRVIILALVRALKSMTYLLVLVLLFFYVFSVAGVYFFEAYSRSSQKDLEYNMFFMDLPNSFVTVFILFTMDHWYAILLDAWKVPEINRTFSSLYVILWLLLGSIIFRNIIVAMMVTNFQAIRNELNEEVTHLEVQQKADQFKRQIIRRSAGCPLHSPQDPRPDTPPLWASIKTLSPMWNTDRVQRGVSMPEVSTVGPGTKCLTNTKRLPSPQKNPTWSPATPRPRRPLDFPSPSEAIPSPGSMESSEPADWENHVHQNLPGLMEMDQDERVVWPRDSLFRYFELLEKLQFNLDERKKLQDYAVLALMNLDDK</sequence>
<dbReference type="PANTHER" id="PTHR46923">
    <property type="entry name" value="CATION CHANNEL SPERM-ASSOCIATED PROTEIN 2"/>
    <property type="match status" value="1"/>
</dbReference>
<feature type="transmembrane region" description="Helical" evidence="6">
    <location>
        <begin position="143"/>
        <end position="168"/>
    </location>
</feature>
<feature type="region of interest" description="Disordered" evidence="5">
    <location>
        <begin position="411"/>
        <end position="470"/>
    </location>
</feature>
<protein>
    <submittedName>
        <fullName evidence="8">Cation channel sperm associated 2</fullName>
    </submittedName>
</protein>
<dbReference type="Gene3D" id="1.20.120.350">
    <property type="entry name" value="Voltage-gated potassium channels. Chain C"/>
    <property type="match status" value="1"/>
</dbReference>
<dbReference type="Bgee" id="ENSOANG00000003952">
    <property type="expression patterns" value="Expressed in testis and 4 other cell types or tissues"/>
</dbReference>
<dbReference type="InterPro" id="IPR005821">
    <property type="entry name" value="Ion_trans_dom"/>
</dbReference>
<gene>
    <name evidence="8" type="primary">CATSPER2</name>
</gene>
<dbReference type="GeneTree" id="ENSGT00910000144338"/>
<dbReference type="FunCoup" id="A0A6I8NAW1">
    <property type="interactions" value="11"/>
</dbReference>
<feature type="transmembrane region" description="Helical" evidence="6">
    <location>
        <begin position="239"/>
        <end position="258"/>
    </location>
</feature>
<dbReference type="Gene3D" id="1.10.287.70">
    <property type="match status" value="1"/>
</dbReference>
<evidence type="ECO:0000256" key="2">
    <source>
        <dbReference type="ARBA" id="ARBA00022692"/>
    </source>
</evidence>
<organism evidence="8 9">
    <name type="scientific">Ornithorhynchus anatinus</name>
    <name type="common">Duckbill platypus</name>
    <dbReference type="NCBI Taxonomy" id="9258"/>
    <lineage>
        <taxon>Eukaryota</taxon>
        <taxon>Metazoa</taxon>
        <taxon>Chordata</taxon>
        <taxon>Craniata</taxon>
        <taxon>Vertebrata</taxon>
        <taxon>Euteleostomi</taxon>
        <taxon>Mammalia</taxon>
        <taxon>Monotremata</taxon>
        <taxon>Ornithorhynchidae</taxon>
        <taxon>Ornithorhynchus</taxon>
    </lineage>
</organism>
<feature type="transmembrane region" description="Helical" evidence="6">
    <location>
        <begin position="278"/>
        <end position="296"/>
    </location>
</feature>
<keyword evidence="2 6" id="KW-0812">Transmembrane</keyword>
<dbReference type="GO" id="GO:0009566">
    <property type="term" value="P:fertilization"/>
    <property type="evidence" value="ECO:0000318"/>
    <property type="project" value="GO_Central"/>
</dbReference>
<keyword evidence="9" id="KW-1185">Reference proteome</keyword>
<evidence type="ECO:0000256" key="3">
    <source>
        <dbReference type="ARBA" id="ARBA00022989"/>
    </source>
</evidence>
<keyword evidence="4 6" id="KW-0472">Membrane</keyword>
<feature type="transmembrane region" description="Helical" evidence="6">
    <location>
        <begin position="316"/>
        <end position="336"/>
    </location>
</feature>
<dbReference type="Proteomes" id="UP000002279">
    <property type="component" value="Unplaced"/>
</dbReference>
<evidence type="ECO:0000259" key="7">
    <source>
        <dbReference type="Pfam" id="PF00520"/>
    </source>
</evidence>
<dbReference type="Pfam" id="PF00520">
    <property type="entry name" value="Ion_trans"/>
    <property type="match status" value="1"/>
</dbReference>
<feature type="transmembrane region" description="Helical" evidence="6">
    <location>
        <begin position="104"/>
        <end position="122"/>
    </location>
</feature>
<feature type="compositionally biased region" description="Polar residues" evidence="5">
    <location>
        <begin position="422"/>
        <end position="440"/>
    </location>
</feature>
<dbReference type="AlphaFoldDB" id="A0A6I8NAW1"/>
<keyword evidence="3 6" id="KW-1133">Transmembrane helix</keyword>
<evidence type="ECO:0000313" key="8">
    <source>
        <dbReference type="Ensembl" id="ENSOANP00000037920.1"/>
    </source>
</evidence>
<dbReference type="GO" id="GO:0005227">
    <property type="term" value="F:calcium-activated cation channel activity"/>
    <property type="evidence" value="ECO:0007669"/>
    <property type="project" value="InterPro"/>
</dbReference>
<dbReference type="GO" id="GO:0030317">
    <property type="term" value="P:flagellated sperm motility"/>
    <property type="evidence" value="ECO:0000318"/>
    <property type="project" value="GO_Central"/>
</dbReference>
<reference evidence="8" key="1">
    <citation type="submission" date="2025-08" db="UniProtKB">
        <authorList>
            <consortium name="Ensembl"/>
        </authorList>
    </citation>
    <scope>IDENTIFICATION</scope>
    <source>
        <strain evidence="8">Glennie</strain>
    </source>
</reference>
<dbReference type="FunFam" id="1.10.287.70:FF:000115">
    <property type="entry name" value="Cation channel sperm-associated protein 2"/>
    <property type="match status" value="1"/>
</dbReference>
<evidence type="ECO:0000256" key="6">
    <source>
        <dbReference type="SAM" id="Phobius"/>
    </source>
</evidence>
<evidence type="ECO:0000256" key="1">
    <source>
        <dbReference type="ARBA" id="ARBA00004141"/>
    </source>
</evidence>
<reference evidence="8" key="2">
    <citation type="submission" date="2025-09" db="UniProtKB">
        <authorList>
            <consortium name="Ensembl"/>
        </authorList>
    </citation>
    <scope>IDENTIFICATION</scope>
    <source>
        <strain evidence="8">Glennie</strain>
    </source>
</reference>
<dbReference type="GO" id="GO:0036128">
    <property type="term" value="C:CatSper complex"/>
    <property type="evidence" value="ECO:0000318"/>
    <property type="project" value="GO_Central"/>
</dbReference>
<feature type="domain" description="Ion transport" evidence="7">
    <location>
        <begin position="104"/>
        <end position="345"/>
    </location>
</feature>
<dbReference type="OMA" id="QVVWPRD"/>
<comment type="subcellular location">
    <subcellularLocation>
        <location evidence="1">Membrane</location>
        <topology evidence="1">Multi-pass membrane protein</topology>
    </subcellularLocation>
</comment>
<dbReference type="GO" id="GO:0005245">
    <property type="term" value="F:voltage-gated calcium channel activity"/>
    <property type="evidence" value="ECO:0007669"/>
    <property type="project" value="Ensembl"/>
</dbReference>
<dbReference type="InterPro" id="IPR027359">
    <property type="entry name" value="Volt_channel_dom_sf"/>
</dbReference>
<accession>A0A6I8NAW1</accession>
<name>A0A6I8NAW1_ORNAN</name>
<evidence type="ECO:0000256" key="5">
    <source>
        <dbReference type="SAM" id="MobiDB-lite"/>
    </source>
</evidence>
<evidence type="ECO:0000256" key="4">
    <source>
        <dbReference type="ARBA" id="ARBA00023136"/>
    </source>
</evidence>